<dbReference type="InterPro" id="IPR024311">
    <property type="entry name" value="Lipocalin-like"/>
</dbReference>
<evidence type="ECO:0000259" key="2">
    <source>
        <dbReference type="Pfam" id="PF13648"/>
    </source>
</evidence>
<proteinExistence type="predicted"/>
<evidence type="ECO:0000313" key="3">
    <source>
        <dbReference type="EMBL" id="VTR93064.1"/>
    </source>
</evidence>
<dbReference type="EMBL" id="LR593886">
    <property type="protein sequence ID" value="VTR93064.1"/>
    <property type="molecule type" value="Genomic_DNA"/>
</dbReference>
<dbReference type="KEGG" id="gms:SOIL9_46500"/>
<dbReference type="RefSeq" id="WP_162667850.1">
    <property type="nucleotide sequence ID" value="NZ_LR593886.1"/>
</dbReference>
<keyword evidence="4" id="KW-1185">Reference proteome</keyword>
<dbReference type="AlphaFoldDB" id="A0A6P2CZ34"/>
<dbReference type="Proteomes" id="UP000464178">
    <property type="component" value="Chromosome"/>
</dbReference>
<sequence length="123" mass="13570">MRVLAALVAVLAFAGFAGAADEKIDAKKLIGKWEPAKPEKDAPKMVLEVADKGKFTLHVTIEGKTEKIEGTYKLEGNKLDIEMTFNGKTEKETVTILKLTDTEMVSKDGKGKEETMTRVKEKK</sequence>
<evidence type="ECO:0000313" key="4">
    <source>
        <dbReference type="Proteomes" id="UP000464178"/>
    </source>
</evidence>
<reference evidence="3 4" key="1">
    <citation type="submission" date="2019-05" db="EMBL/GenBank/DDBJ databases">
        <authorList>
            <consortium name="Science for Life Laboratories"/>
        </authorList>
    </citation>
    <scope>NUCLEOTIDE SEQUENCE [LARGE SCALE GENOMIC DNA]</scope>
    <source>
        <strain evidence="3">Soil9</strain>
    </source>
</reference>
<keyword evidence="1" id="KW-0732">Signal</keyword>
<feature type="signal peptide" evidence="1">
    <location>
        <begin position="1"/>
        <end position="19"/>
    </location>
</feature>
<feature type="domain" description="Lipocalin-like" evidence="2">
    <location>
        <begin position="44"/>
        <end position="105"/>
    </location>
</feature>
<gene>
    <name evidence="3" type="ORF">SOIL9_46500</name>
</gene>
<dbReference type="NCBIfam" id="TIGR03066">
    <property type="entry name" value="Gem_osc_para_1"/>
    <property type="match status" value="1"/>
</dbReference>
<protein>
    <submittedName>
        <fullName evidence="3">: Lipocalin_3</fullName>
    </submittedName>
</protein>
<dbReference type="Pfam" id="PF13648">
    <property type="entry name" value="Lipocalin_4"/>
    <property type="match status" value="1"/>
</dbReference>
<accession>A0A6P2CZ34</accession>
<name>A0A6P2CZ34_9BACT</name>
<feature type="chain" id="PRO_5026941317" evidence="1">
    <location>
        <begin position="20"/>
        <end position="123"/>
    </location>
</feature>
<organism evidence="3 4">
    <name type="scientific">Gemmata massiliana</name>
    <dbReference type="NCBI Taxonomy" id="1210884"/>
    <lineage>
        <taxon>Bacteria</taxon>
        <taxon>Pseudomonadati</taxon>
        <taxon>Planctomycetota</taxon>
        <taxon>Planctomycetia</taxon>
        <taxon>Gemmatales</taxon>
        <taxon>Gemmataceae</taxon>
        <taxon>Gemmata</taxon>
    </lineage>
</organism>
<evidence type="ECO:0000256" key="1">
    <source>
        <dbReference type="SAM" id="SignalP"/>
    </source>
</evidence>